<dbReference type="Pfam" id="PF00270">
    <property type="entry name" value="DEAD"/>
    <property type="match status" value="1"/>
</dbReference>
<dbReference type="Gene3D" id="3.40.50.300">
    <property type="entry name" value="P-loop containing nucleotide triphosphate hydrolases"/>
    <property type="match status" value="1"/>
</dbReference>
<dbReference type="Proteomes" id="UP000807025">
    <property type="component" value="Unassembled WGS sequence"/>
</dbReference>
<dbReference type="GO" id="GO:0003676">
    <property type="term" value="F:nucleic acid binding"/>
    <property type="evidence" value="ECO:0007669"/>
    <property type="project" value="InterPro"/>
</dbReference>
<dbReference type="SUPFAM" id="SSF52540">
    <property type="entry name" value="P-loop containing nucleoside triphosphate hydrolases"/>
    <property type="match status" value="1"/>
</dbReference>
<evidence type="ECO:0000313" key="3">
    <source>
        <dbReference type="Proteomes" id="UP000807025"/>
    </source>
</evidence>
<organism evidence="2 3">
    <name type="scientific">Pleurotus eryngii</name>
    <name type="common">Boletus of the steppes</name>
    <dbReference type="NCBI Taxonomy" id="5323"/>
    <lineage>
        <taxon>Eukaryota</taxon>
        <taxon>Fungi</taxon>
        <taxon>Dikarya</taxon>
        <taxon>Basidiomycota</taxon>
        <taxon>Agaricomycotina</taxon>
        <taxon>Agaricomycetes</taxon>
        <taxon>Agaricomycetidae</taxon>
        <taxon>Agaricales</taxon>
        <taxon>Pleurotineae</taxon>
        <taxon>Pleurotaceae</taxon>
        <taxon>Pleurotus</taxon>
    </lineage>
</organism>
<evidence type="ECO:0000259" key="1">
    <source>
        <dbReference type="PROSITE" id="PS51192"/>
    </source>
</evidence>
<evidence type="ECO:0000313" key="2">
    <source>
        <dbReference type="EMBL" id="KAF9492223.1"/>
    </source>
</evidence>
<dbReference type="PROSITE" id="PS51192">
    <property type="entry name" value="HELICASE_ATP_BIND_1"/>
    <property type="match status" value="1"/>
</dbReference>
<reference evidence="2" key="1">
    <citation type="submission" date="2020-11" db="EMBL/GenBank/DDBJ databases">
        <authorList>
            <consortium name="DOE Joint Genome Institute"/>
            <person name="Ahrendt S."/>
            <person name="Riley R."/>
            <person name="Andreopoulos W."/>
            <person name="Labutti K."/>
            <person name="Pangilinan J."/>
            <person name="Ruiz-Duenas F.J."/>
            <person name="Barrasa J.M."/>
            <person name="Sanchez-Garcia M."/>
            <person name="Camarero S."/>
            <person name="Miyauchi S."/>
            <person name="Serrano A."/>
            <person name="Linde D."/>
            <person name="Babiker R."/>
            <person name="Drula E."/>
            <person name="Ayuso-Fernandez I."/>
            <person name="Pacheco R."/>
            <person name="Padilla G."/>
            <person name="Ferreira P."/>
            <person name="Barriuso J."/>
            <person name="Kellner H."/>
            <person name="Castanera R."/>
            <person name="Alfaro M."/>
            <person name="Ramirez L."/>
            <person name="Pisabarro A.G."/>
            <person name="Kuo A."/>
            <person name="Tritt A."/>
            <person name="Lipzen A."/>
            <person name="He G."/>
            <person name="Yan M."/>
            <person name="Ng V."/>
            <person name="Cullen D."/>
            <person name="Martin F."/>
            <person name="Rosso M.-N."/>
            <person name="Henrissat B."/>
            <person name="Hibbett D."/>
            <person name="Martinez A.T."/>
            <person name="Grigoriev I.V."/>
        </authorList>
    </citation>
    <scope>NUCLEOTIDE SEQUENCE</scope>
    <source>
        <strain evidence="2">ATCC 90797</strain>
    </source>
</reference>
<dbReference type="InterPro" id="IPR011545">
    <property type="entry name" value="DEAD/DEAH_box_helicase_dom"/>
</dbReference>
<feature type="domain" description="Helicase ATP-binding" evidence="1">
    <location>
        <begin position="34"/>
        <end position="126"/>
    </location>
</feature>
<proteinExistence type="predicted"/>
<dbReference type="EMBL" id="MU154604">
    <property type="protein sequence ID" value="KAF9492223.1"/>
    <property type="molecule type" value="Genomic_DNA"/>
</dbReference>
<dbReference type="InterPro" id="IPR027417">
    <property type="entry name" value="P-loop_NTPase"/>
</dbReference>
<dbReference type="OrthoDB" id="10261556at2759"/>
<comment type="caution">
    <text evidence="2">The sequence shown here is derived from an EMBL/GenBank/DDBJ whole genome shotgun (WGS) entry which is preliminary data.</text>
</comment>
<dbReference type="GO" id="GO:0005524">
    <property type="term" value="F:ATP binding"/>
    <property type="evidence" value="ECO:0007669"/>
    <property type="project" value="InterPro"/>
</dbReference>
<gene>
    <name evidence="2" type="ORF">BDN71DRAFT_1591744</name>
</gene>
<protein>
    <recommendedName>
        <fullName evidence="1">Helicase ATP-binding domain-containing protein</fullName>
    </recommendedName>
</protein>
<accession>A0A9P5ZS93</accession>
<sequence>MSEVTPTRRIDATRALVAKAFAGTRACLFQLEAAISVYTGHDTVLCAGTGSGKTLSFWIPLLMALDDGLDAPITILVTPLNILGQGSAKELGLAGIAAVAINSETSSQQLWTCIHAAASIIIATKQ</sequence>
<dbReference type="AlphaFoldDB" id="A0A9P5ZS93"/>
<dbReference type="InterPro" id="IPR014001">
    <property type="entry name" value="Helicase_ATP-bd"/>
</dbReference>
<name>A0A9P5ZS93_PLEER</name>
<keyword evidence="3" id="KW-1185">Reference proteome</keyword>